<dbReference type="GeneID" id="83259357"/>
<dbReference type="EMBL" id="JAUOQI010000009">
    <property type="protein sequence ID" value="MDO6578506.1"/>
    <property type="molecule type" value="Genomic_DNA"/>
</dbReference>
<dbReference type="Proteomes" id="UP000056750">
    <property type="component" value="Chromosome"/>
</dbReference>
<organism evidence="2 4">
    <name type="scientific">Alteromonas stellipolaris</name>
    <dbReference type="NCBI Taxonomy" id="233316"/>
    <lineage>
        <taxon>Bacteria</taxon>
        <taxon>Pseudomonadati</taxon>
        <taxon>Pseudomonadota</taxon>
        <taxon>Gammaproteobacteria</taxon>
        <taxon>Alteromonadales</taxon>
        <taxon>Alteromonadaceae</taxon>
        <taxon>Alteromonas/Salinimonas group</taxon>
        <taxon>Alteromonas</taxon>
    </lineage>
</organism>
<evidence type="ECO:0000313" key="4">
    <source>
        <dbReference type="Proteomes" id="UP001170717"/>
    </source>
</evidence>
<keyword evidence="3" id="KW-1185">Reference proteome</keyword>
<dbReference type="AlphaFoldDB" id="A0AAW7Z6Y5"/>
<proteinExistence type="predicted"/>
<dbReference type="EMBL" id="CP013926">
    <property type="protein sequence ID" value="AMJ75462.1"/>
    <property type="molecule type" value="Genomic_DNA"/>
</dbReference>
<evidence type="ECO:0000313" key="2">
    <source>
        <dbReference type="EMBL" id="MDO6578506.1"/>
    </source>
</evidence>
<reference evidence="2" key="2">
    <citation type="submission" date="2023-07" db="EMBL/GenBank/DDBJ databases">
        <title>Genome content predicts the carbon catabolic preferences of heterotrophic bacteria.</title>
        <authorList>
            <person name="Gralka M."/>
        </authorList>
    </citation>
    <scope>NUCLEOTIDE SEQUENCE</scope>
    <source>
        <strain evidence="2">F2M12</strain>
    </source>
</reference>
<name>A0AAW7Z6Y5_9ALTE</name>
<protein>
    <submittedName>
        <fullName evidence="2">Uncharacterized protein</fullName>
    </submittedName>
</protein>
<reference evidence="1 3" key="1">
    <citation type="submission" date="2015-12" db="EMBL/GenBank/DDBJ databases">
        <title>Intraspecies pangenome expansion in the marine bacterium Alteromonas.</title>
        <authorList>
            <person name="Lopez-Perez M."/>
            <person name="Rodriguez-Valera F."/>
        </authorList>
    </citation>
    <scope>NUCLEOTIDE SEQUENCE [LARGE SCALE GENOMIC DNA]</scope>
    <source>
        <strain evidence="1 3">LMG 21861</strain>
    </source>
</reference>
<accession>A0AAW7Z6Y5</accession>
<sequence length="87" mass="9641">MSQQLLRIEMPEGKWVVDIFDKSGDSGEYDLIHPKTQVKLALADEMHGFRYNLTGPEGTPFAIYLDDTVIAEGTVDKSQNLNGTGIL</sequence>
<dbReference type="RefSeq" id="WP_057789818.1">
    <property type="nucleotide sequence ID" value="NZ_CAXIBE010000097.1"/>
</dbReference>
<gene>
    <name evidence="1" type="ORF">AVL57_16720</name>
    <name evidence="2" type="ORF">Q4527_13975</name>
</gene>
<evidence type="ECO:0000313" key="3">
    <source>
        <dbReference type="Proteomes" id="UP000056750"/>
    </source>
</evidence>
<dbReference type="KEGG" id="asq:AVL57_16720"/>
<evidence type="ECO:0000313" key="1">
    <source>
        <dbReference type="EMBL" id="AMJ75462.1"/>
    </source>
</evidence>
<dbReference type="Proteomes" id="UP001170717">
    <property type="component" value="Unassembled WGS sequence"/>
</dbReference>